<evidence type="ECO:0000313" key="2">
    <source>
        <dbReference type="EMBL" id="OOP69593.1"/>
    </source>
</evidence>
<reference evidence="2 3" key="1">
    <citation type="submission" date="2017-01" db="EMBL/GenBank/DDBJ databases">
        <title>Draft genome sequence of Bacillus oleronius.</title>
        <authorList>
            <person name="Allam M."/>
        </authorList>
    </citation>
    <scope>NUCLEOTIDE SEQUENCE [LARGE SCALE GENOMIC DNA]</scope>
    <source>
        <strain evidence="2 3">DSM 9356</strain>
    </source>
</reference>
<comment type="caution">
    <text evidence="2">The sequence shown here is derived from an EMBL/GenBank/DDBJ whole genome shotgun (WGS) entry which is preliminary data.</text>
</comment>
<dbReference type="AlphaFoldDB" id="A0A8E2LFQ0"/>
<evidence type="ECO:0000259" key="1">
    <source>
        <dbReference type="Pfam" id="PF03551"/>
    </source>
</evidence>
<name>A0A8E2LFQ0_9BACI</name>
<accession>A0A8E2LFQ0</accession>
<proteinExistence type="predicted"/>
<sequence length="108" mass="12671">MFNRELVKGSTSLLLLHLLDEQDMYGYQLAREMERRSEEALHVKEGTLYPALKKLEEKGYIDSYWVEQEKGPARKYYRITGDGKVVLLQKSKEWNRFVGVISKMLGEL</sequence>
<dbReference type="PANTHER" id="PTHR33169:SF14">
    <property type="entry name" value="TRANSCRIPTIONAL REGULATOR RV3488"/>
    <property type="match status" value="1"/>
</dbReference>
<dbReference type="InterPro" id="IPR036390">
    <property type="entry name" value="WH_DNA-bd_sf"/>
</dbReference>
<dbReference type="SUPFAM" id="SSF46785">
    <property type="entry name" value="Winged helix' DNA-binding domain"/>
    <property type="match status" value="1"/>
</dbReference>
<dbReference type="InterPro" id="IPR036388">
    <property type="entry name" value="WH-like_DNA-bd_sf"/>
</dbReference>
<protein>
    <submittedName>
        <fullName evidence="2">PadR family transcriptional regulator</fullName>
    </submittedName>
</protein>
<dbReference type="Gene3D" id="1.10.10.10">
    <property type="entry name" value="Winged helix-like DNA-binding domain superfamily/Winged helix DNA-binding domain"/>
    <property type="match status" value="1"/>
</dbReference>
<dbReference type="InterPro" id="IPR052509">
    <property type="entry name" value="Metal_resp_DNA-bind_regulator"/>
</dbReference>
<dbReference type="PANTHER" id="PTHR33169">
    <property type="entry name" value="PADR-FAMILY TRANSCRIPTIONAL REGULATOR"/>
    <property type="match status" value="1"/>
</dbReference>
<dbReference type="EMBL" id="MTLA01000046">
    <property type="protein sequence ID" value="OOP69593.1"/>
    <property type="molecule type" value="Genomic_DNA"/>
</dbReference>
<evidence type="ECO:0000313" key="3">
    <source>
        <dbReference type="Proteomes" id="UP000189761"/>
    </source>
</evidence>
<dbReference type="InterPro" id="IPR005149">
    <property type="entry name" value="Tscrpt_reg_PadR_N"/>
</dbReference>
<dbReference type="Pfam" id="PF03551">
    <property type="entry name" value="PadR"/>
    <property type="match status" value="1"/>
</dbReference>
<keyword evidence="3" id="KW-1185">Reference proteome</keyword>
<gene>
    <name evidence="2" type="ORF">BWZ43_04285</name>
</gene>
<organism evidence="2 3">
    <name type="scientific">Heyndrickxia oleronia</name>
    <dbReference type="NCBI Taxonomy" id="38875"/>
    <lineage>
        <taxon>Bacteria</taxon>
        <taxon>Bacillati</taxon>
        <taxon>Bacillota</taxon>
        <taxon>Bacilli</taxon>
        <taxon>Bacillales</taxon>
        <taxon>Bacillaceae</taxon>
        <taxon>Heyndrickxia</taxon>
    </lineage>
</organism>
<dbReference type="Proteomes" id="UP000189761">
    <property type="component" value="Unassembled WGS sequence"/>
</dbReference>
<feature type="domain" description="Transcription regulator PadR N-terminal" evidence="1">
    <location>
        <begin position="15"/>
        <end position="87"/>
    </location>
</feature>
<dbReference type="RefSeq" id="WP_058004033.1">
    <property type="nucleotide sequence ID" value="NZ_CP065424.1"/>
</dbReference>